<dbReference type="PANTHER" id="PTHR11559">
    <property type="entry name" value="CARBOXYLESTERASE"/>
    <property type="match status" value="1"/>
</dbReference>
<sequence>MRRLFLSSFVLSSALTATAAPASSAGSSCLPVVDLGYELHQALSYNSTTETYKFQNIRYAEPPVGDLRFRAPAHPKTNRTAVQTGSELRLCPQGVPEWQGNAFGPIGQYSNPANAFTLQNWEKSIKDGRPPPINWNNGASEDCLFLDVHVTKNALKKAGEKACGNGGAPVLVWIHGGGFVLGSKTGTPNPGYDPVGLFEHAAANSNDGLVFVALNYRLGAIGFLSSPEVEKNGALNAGLLDQRFALQWVQDNIHLFGGSKDRVTLMGESAGGGSVLFHMTAKHGKGSGLFSQAIPQSPATIPTMQVAQDSYSQFLGHLNVSSLEQARAADTQAVIAANAAQIGAAPATTYIYGPVIDGDYITDSPTKLIKQGKFDKSVKMLAGHNMFEGAFFFDPNVTTDNEFKAWTSRSLAGLKSKDVDYLVNTLYPPHFDGSLGYVDQGSRQMALWGEAVIECNYYWIGHALQKSGYAYEFGVSPGFHIQDLKYTFNDPTSPAPWPKAQDALQEAIVTFAQGGVPKFNHRSFPHVGSHSTIVNITSQGAVQATSRVNATRCDWWANLY</sequence>
<comment type="similarity">
    <text evidence="2">Belongs to the 'GDXG' lipolytic enzyme family.</text>
</comment>
<keyword evidence="4" id="KW-0732">Signal</keyword>
<dbReference type="PROSITE" id="PS51257">
    <property type="entry name" value="PROKAR_LIPOPROTEIN"/>
    <property type="match status" value="1"/>
</dbReference>
<dbReference type="EC" id="3.1.1.-" evidence="4"/>
<dbReference type="AlphaFoldDB" id="A0A395NYJ9"/>
<feature type="domain" description="Carboxylesterase type B" evidence="5">
    <location>
        <begin position="46"/>
        <end position="556"/>
    </location>
</feature>
<protein>
    <recommendedName>
        <fullName evidence="4">Carboxylic ester hydrolase</fullName>
        <ecNumber evidence="4">3.1.1.-</ecNumber>
    </recommendedName>
</protein>
<dbReference type="InterPro" id="IPR002018">
    <property type="entry name" value="CarbesteraseB"/>
</dbReference>
<dbReference type="Pfam" id="PF00135">
    <property type="entry name" value="COesterase"/>
    <property type="match status" value="1"/>
</dbReference>
<dbReference type="Gene3D" id="3.40.50.1820">
    <property type="entry name" value="alpha/beta hydrolase"/>
    <property type="match status" value="1"/>
</dbReference>
<dbReference type="InterPro" id="IPR002168">
    <property type="entry name" value="Lipase_GDXG_HIS_AS"/>
</dbReference>
<dbReference type="STRING" id="490622.A0A395NYJ9"/>
<evidence type="ECO:0000256" key="1">
    <source>
        <dbReference type="ARBA" id="ARBA00005964"/>
    </source>
</evidence>
<dbReference type="PROSITE" id="PS01173">
    <property type="entry name" value="LIPASE_GDXG_HIS"/>
    <property type="match status" value="1"/>
</dbReference>
<evidence type="ECO:0000256" key="4">
    <source>
        <dbReference type="RuleBase" id="RU361235"/>
    </source>
</evidence>
<dbReference type="OrthoDB" id="408631at2759"/>
<reference evidence="6 7" key="1">
    <citation type="journal article" date="2018" name="PLoS Pathog.">
        <title>Evolution of structural diversity of trichothecenes, a family of toxins produced by plant pathogenic and entomopathogenic fungi.</title>
        <authorList>
            <person name="Proctor R.H."/>
            <person name="McCormick S.P."/>
            <person name="Kim H.S."/>
            <person name="Cardoza R.E."/>
            <person name="Stanley A.M."/>
            <person name="Lindo L."/>
            <person name="Kelly A."/>
            <person name="Brown D.W."/>
            <person name="Lee T."/>
            <person name="Vaughan M.M."/>
            <person name="Alexander N.J."/>
            <person name="Busman M."/>
            <person name="Gutierrez S."/>
        </authorList>
    </citation>
    <scope>NUCLEOTIDE SEQUENCE [LARGE SCALE GENOMIC DNA]</scope>
    <source>
        <strain evidence="6 7">IBT 40837</strain>
    </source>
</reference>
<dbReference type="InterPro" id="IPR050309">
    <property type="entry name" value="Type-B_Carboxylest/Lipase"/>
</dbReference>
<feature type="signal peptide" evidence="4">
    <location>
        <begin position="1"/>
        <end position="19"/>
    </location>
</feature>
<comment type="similarity">
    <text evidence="1 4">Belongs to the type-B carboxylesterase/lipase family.</text>
</comment>
<evidence type="ECO:0000313" key="7">
    <source>
        <dbReference type="Proteomes" id="UP000266272"/>
    </source>
</evidence>
<dbReference type="GO" id="GO:0016787">
    <property type="term" value="F:hydrolase activity"/>
    <property type="evidence" value="ECO:0007669"/>
    <property type="project" value="UniProtKB-KW"/>
</dbReference>
<evidence type="ECO:0000313" key="6">
    <source>
        <dbReference type="EMBL" id="RFU81154.1"/>
    </source>
</evidence>
<keyword evidence="3 4" id="KW-0378">Hydrolase</keyword>
<evidence type="ECO:0000256" key="3">
    <source>
        <dbReference type="ARBA" id="ARBA00022801"/>
    </source>
</evidence>
<comment type="caution">
    <text evidence="6">The sequence shown here is derived from an EMBL/GenBank/DDBJ whole genome shotgun (WGS) entry which is preliminary data.</text>
</comment>
<dbReference type="InterPro" id="IPR019826">
    <property type="entry name" value="Carboxylesterase_B_AS"/>
</dbReference>
<gene>
    <name evidence="6" type="ORF">TARUN_1063</name>
</gene>
<feature type="chain" id="PRO_5017098658" description="Carboxylic ester hydrolase" evidence="4">
    <location>
        <begin position="20"/>
        <end position="560"/>
    </location>
</feature>
<evidence type="ECO:0000259" key="5">
    <source>
        <dbReference type="Pfam" id="PF00135"/>
    </source>
</evidence>
<organism evidence="6 7">
    <name type="scientific">Trichoderma arundinaceum</name>
    <dbReference type="NCBI Taxonomy" id="490622"/>
    <lineage>
        <taxon>Eukaryota</taxon>
        <taxon>Fungi</taxon>
        <taxon>Dikarya</taxon>
        <taxon>Ascomycota</taxon>
        <taxon>Pezizomycotina</taxon>
        <taxon>Sordariomycetes</taxon>
        <taxon>Hypocreomycetidae</taxon>
        <taxon>Hypocreales</taxon>
        <taxon>Hypocreaceae</taxon>
        <taxon>Trichoderma</taxon>
    </lineage>
</organism>
<accession>A0A395NYJ9</accession>
<keyword evidence="7" id="KW-1185">Reference proteome</keyword>
<proteinExistence type="inferred from homology"/>
<evidence type="ECO:0000256" key="2">
    <source>
        <dbReference type="ARBA" id="ARBA00010515"/>
    </source>
</evidence>
<dbReference type="EMBL" id="PXOA01000064">
    <property type="protein sequence ID" value="RFU81154.1"/>
    <property type="molecule type" value="Genomic_DNA"/>
</dbReference>
<dbReference type="SUPFAM" id="SSF53474">
    <property type="entry name" value="alpha/beta-Hydrolases"/>
    <property type="match status" value="1"/>
</dbReference>
<name>A0A395NYJ9_TRIAR</name>
<dbReference type="Proteomes" id="UP000266272">
    <property type="component" value="Unassembled WGS sequence"/>
</dbReference>
<dbReference type="PROSITE" id="PS00122">
    <property type="entry name" value="CARBOXYLESTERASE_B_1"/>
    <property type="match status" value="1"/>
</dbReference>
<dbReference type="InterPro" id="IPR029058">
    <property type="entry name" value="AB_hydrolase_fold"/>
</dbReference>